<protein>
    <submittedName>
        <fullName evidence="1">Uncharacterized protein</fullName>
    </submittedName>
</protein>
<accession>A0ACC1QGG9</accession>
<reference evidence="1" key="1">
    <citation type="submission" date="2022-07" db="EMBL/GenBank/DDBJ databases">
        <title>Genome Sequence of Lecanicillium saksenae.</title>
        <authorList>
            <person name="Buettner E."/>
        </authorList>
    </citation>
    <scope>NUCLEOTIDE SEQUENCE</scope>
    <source>
        <strain evidence="1">VT-O1</strain>
    </source>
</reference>
<dbReference type="EMBL" id="JANAKD010001909">
    <property type="protein sequence ID" value="KAJ3475732.1"/>
    <property type="molecule type" value="Genomic_DNA"/>
</dbReference>
<sequence length="217" mass="23303">MKVRAATDADVPAIAAIHAEAVARSYVEASDKASVVMVAELSAAESDLNKPQIVAASVWDTTQISCGNGAAQKDDAAGYTSSRREDDWSPDAEDPKLNALSDAMRQGRQRYFASEKPHVYLRILATDPQHQGRGYAKALCRWGITLAHSKRVGVCLETGSRGYIMFSGMGFKDLGAVVVPAGKGQEEQVLKALRMDAAGTQAANPGVWDSLWKYIST</sequence>
<proteinExistence type="predicted"/>
<name>A0ACC1QGG9_9HYPO</name>
<gene>
    <name evidence="1" type="ORF">NLG97_g9356</name>
</gene>
<keyword evidence="2" id="KW-1185">Reference proteome</keyword>
<dbReference type="Proteomes" id="UP001148737">
    <property type="component" value="Unassembled WGS sequence"/>
</dbReference>
<evidence type="ECO:0000313" key="1">
    <source>
        <dbReference type="EMBL" id="KAJ3475732.1"/>
    </source>
</evidence>
<comment type="caution">
    <text evidence="1">The sequence shown here is derived from an EMBL/GenBank/DDBJ whole genome shotgun (WGS) entry which is preliminary data.</text>
</comment>
<evidence type="ECO:0000313" key="2">
    <source>
        <dbReference type="Proteomes" id="UP001148737"/>
    </source>
</evidence>
<organism evidence="1 2">
    <name type="scientific">Lecanicillium saksenae</name>
    <dbReference type="NCBI Taxonomy" id="468837"/>
    <lineage>
        <taxon>Eukaryota</taxon>
        <taxon>Fungi</taxon>
        <taxon>Dikarya</taxon>
        <taxon>Ascomycota</taxon>
        <taxon>Pezizomycotina</taxon>
        <taxon>Sordariomycetes</taxon>
        <taxon>Hypocreomycetidae</taxon>
        <taxon>Hypocreales</taxon>
        <taxon>Cordycipitaceae</taxon>
        <taxon>Lecanicillium</taxon>
    </lineage>
</organism>